<dbReference type="KEGG" id="lgi:LOTGIDRAFT_157934"/>
<evidence type="ECO:0000256" key="2">
    <source>
        <dbReference type="ARBA" id="ARBA00023043"/>
    </source>
</evidence>
<feature type="region of interest" description="Disordered" evidence="3">
    <location>
        <begin position="434"/>
        <end position="506"/>
    </location>
</feature>
<dbReference type="AlphaFoldDB" id="V4B2K5"/>
<name>V4B2K5_LOTGI</name>
<dbReference type="RefSeq" id="XP_009048771.1">
    <property type="nucleotide sequence ID" value="XM_009050523.1"/>
</dbReference>
<proteinExistence type="predicted"/>
<dbReference type="InterPro" id="IPR036770">
    <property type="entry name" value="Ankyrin_rpt-contain_sf"/>
</dbReference>
<dbReference type="Pfam" id="PF12796">
    <property type="entry name" value="Ank_2"/>
    <property type="match status" value="1"/>
</dbReference>
<dbReference type="EMBL" id="KB200701">
    <property type="protein sequence ID" value="ESP00652.1"/>
    <property type="molecule type" value="Genomic_DNA"/>
</dbReference>
<organism evidence="4 5">
    <name type="scientific">Lottia gigantea</name>
    <name type="common">Giant owl limpet</name>
    <dbReference type="NCBI Taxonomy" id="225164"/>
    <lineage>
        <taxon>Eukaryota</taxon>
        <taxon>Metazoa</taxon>
        <taxon>Spiralia</taxon>
        <taxon>Lophotrochozoa</taxon>
        <taxon>Mollusca</taxon>
        <taxon>Gastropoda</taxon>
        <taxon>Patellogastropoda</taxon>
        <taxon>Lottioidea</taxon>
        <taxon>Lottiidae</taxon>
        <taxon>Lottia</taxon>
    </lineage>
</organism>
<dbReference type="STRING" id="225164.V4B2K5"/>
<dbReference type="SUPFAM" id="SSF48403">
    <property type="entry name" value="Ankyrin repeat"/>
    <property type="match status" value="1"/>
</dbReference>
<dbReference type="PANTHER" id="PTHR24198:SF165">
    <property type="entry name" value="ANKYRIN REPEAT-CONTAINING PROTEIN-RELATED"/>
    <property type="match status" value="1"/>
</dbReference>
<dbReference type="Proteomes" id="UP000030746">
    <property type="component" value="Unassembled WGS sequence"/>
</dbReference>
<dbReference type="InterPro" id="IPR002110">
    <property type="entry name" value="Ankyrin_rpt"/>
</dbReference>
<evidence type="ECO:0000313" key="5">
    <source>
        <dbReference type="Proteomes" id="UP000030746"/>
    </source>
</evidence>
<feature type="region of interest" description="Disordered" evidence="3">
    <location>
        <begin position="310"/>
        <end position="338"/>
    </location>
</feature>
<dbReference type="OMA" id="PNAPHDK"/>
<feature type="region of interest" description="Disordered" evidence="3">
    <location>
        <begin position="354"/>
        <end position="373"/>
    </location>
</feature>
<evidence type="ECO:0000256" key="3">
    <source>
        <dbReference type="SAM" id="MobiDB-lite"/>
    </source>
</evidence>
<evidence type="ECO:0000313" key="4">
    <source>
        <dbReference type="EMBL" id="ESP00652.1"/>
    </source>
</evidence>
<evidence type="ECO:0000256" key="1">
    <source>
        <dbReference type="ARBA" id="ARBA00022737"/>
    </source>
</evidence>
<keyword evidence="2" id="KW-0040">ANK repeat</keyword>
<dbReference type="GeneID" id="20237557"/>
<dbReference type="CTD" id="20237557"/>
<protein>
    <submittedName>
        <fullName evidence="4">Uncharacterized protein</fullName>
    </submittedName>
</protein>
<accession>V4B2K5</accession>
<feature type="compositionally biased region" description="Polar residues" evidence="3">
    <location>
        <begin position="437"/>
        <end position="454"/>
    </location>
</feature>
<feature type="compositionally biased region" description="Pro residues" evidence="3">
    <location>
        <begin position="496"/>
        <end position="506"/>
    </location>
</feature>
<dbReference type="SMART" id="SM00248">
    <property type="entry name" value="ANK"/>
    <property type="match status" value="4"/>
</dbReference>
<reference evidence="4 5" key="1">
    <citation type="journal article" date="2013" name="Nature">
        <title>Insights into bilaterian evolution from three spiralian genomes.</title>
        <authorList>
            <person name="Simakov O."/>
            <person name="Marletaz F."/>
            <person name="Cho S.J."/>
            <person name="Edsinger-Gonzales E."/>
            <person name="Havlak P."/>
            <person name="Hellsten U."/>
            <person name="Kuo D.H."/>
            <person name="Larsson T."/>
            <person name="Lv J."/>
            <person name="Arendt D."/>
            <person name="Savage R."/>
            <person name="Osoegawa K."/>
            <person name="de Jong P."/>
            <person name="Grimwood J."/>
            <person name="Chapman J.A."/>
            <person name="Shapiro H."/>
            <person name="Aerts A."/>
            <person name="Otillar R.P."/>
            <person name="Terry A.Y."/>
            <person name="Boore J.L."/>
            <person name="Grigoriev I.V."/>
            <person name="Lindberg D.R."/>
            <person name="Seaver E.C."/>
            <person name="Weisblat D.A."/>
            <person name="Putnam N.H."/>
            <person name="Rokhsar D.S."/>
        </authorList>
    </citation>
    <scope>NUCLEOTIDE SEQUENCE [LARGE SCALE GENOMIC DNA]</scope>
</reference>
<dbReference type="PANTHER" id="PTHR24198">
    <property type="entry name" value="ANKYRIN REPEAT AND PROTEIN KINASE DOMAIN-CONTAINING PROTEIN"/>
    <property type="match status" value="1"/>
</dbReference>
<keyword evidence="5" id="KW-1185">Reference proteome</keyword>
<dbReference type="Gene3D" id="1.25.40.20">
    <property type="entry name" value="Ankyrin repeat-containing domain"/>
    <property type="match status" value="1"/>
</dbReference>
<keyword evidence="1" id="KW-0677">Repeat</keyword>
<gene>
    <name evidence="4" type="ORF">LOTGIDRAFT_157934</name>
</gene>
<dbReference type="HOGENOM" id="CLU_538928_0_0_1"/>
<sequence>MEENIFDIIRKNSVKKIKVALGTGLDVNQRNERKETPLLACVMHVKDVGCVTQLLNAGSDINDQNERGQTALIYASILNKLQMLSVLLKQNAVDVNKTDADGNTALMYACALGHAEVVSRLFQSHELGEHILDLDIKNNDRMTALDHATDRGHVNIIKLFANFKSEKRESPETNKDENWIEMKPMSDHSPTTVKCRQNSWDNMQKVIARVRKDSVVERPDLSLKMVRPLEPTITVTAPGEESHTVVSFDDETSPTIPQKRIPRSPISTKKDFNYAETDLEIEDFSLESLSDLIRTVRQCAQEIREIQEPLQNPILLTPPKSERKRKEKKKGKEGGNLRAKNTALRPDSIRLEIPETPRTRPMTLSDEENAVGDVDALSQTWPRQKDMSTERRMQRPDLLVKRASSMSPAKPRQKTNGDEKHLFSRMIEKFTHRKNQKLTSSAPGNIDQPSTSGTHDARITIPSIHQSISKTPIIRQDSKSSTNSGFENPGYTVEIIPPPEPPLERY</sequence>
<dbReference type="OrthoDB" id="6122954at2759"/>